<dbReference type="SUPFAM" id="SSF63829">
    <property type="entry name" value="Calcium-dependent phosphotriesterase"/>
    <property type="match status" value="1"/>
</dbReference>
<evidence type="ECO:0008006" key="3">
    <source>
        <dbReference type="Google" id="ProtNLM"/>
    </source>
</evidence>
<dbReference type="EMBL" id="FZOU01000001">
    <property type="protein sequence ID" value="SNS37195.1"/>
    <property type="molecule type" value="Genomic_DNA"/>
</dbReference>
<dbReference type="InterPro" id="IPR011042">
    <property type="entry name" value="6-blade_b-propeller_TolB-like"/>
</dbReference>
<evidence type="ECO:0000313" key="2">
    <source>
        <dbReference type="Proteomes" id="UP000198356"/>
    </source>
</evidence>
<proteinExistence type="predicted"/>
<dbReference type="AlphaFoldDB" id="A0A239DXD9"/>
<accession>A0A239DXD9</accession>
<name>A0A239DXD9_9BACT</name>
<dbReference type="Gene3D" id="2.40.10.500">
    <property type="match status" value="1"/>
</dbReference>
<protein>
    <recommendedName>
        <fullName evidence="3">NHL repeat containing protein</fullName>
    </recommendedName>
</protein>
<dbReference type="Gene3D" id="2.120.10.30">
    <property type="entry name" value="TolB, C-terminal domain"/>
    <property type="match status" value="1"/>
</dbReference>
<organism evidence="1 2">
    <name type="scientific">Granulicella rosea</name>
    <dbReference type="NCBI Taxonomy" id="474952"/>
    <lineage>
        <taxon>Bacteria</taxon>
        <taxon>Pseudomonadati</taxon>
        <taxon>Acidobacteriota</taxon>
        <taxon>Terriglobia</taxon>
        <taxon>Terriglobales</taxon>
        <taxon>Acidobacteriaceae</taxon>
        <taxon>Granulicella</taxon>
    </lineage>
</organism>
<reference evidence="1 2" key="1">
    <citation type="submission" date="2017-06" db="EMBL/GenBank/DDBJ databases">
        <authorList>
            <person name="Kim H.J."/>
            <person name="Triplett B.A."/>
        </authorList>
    </citation>
    <scope>NUCLEOTIDE SEQUENCE [LARGE SCALE GENOMIC DNA]</scope>
    <source>
        <strain evidence="1 2">DSM 18704</strain>
    </source>
</reference>
<evidence type="ECO:0000313" key="1">
    <source>
        <dbReference type="EMBL" id="SNS37195.1"/>
    </source>
</evidence>
<gene>
    <name evidence="1" type="ORF">SAMN05421770_101699</name>
</gene>
<keyword evidence="2" id="KW-1185">Reference proteome</keyword>
<dbReference type="Proteomes" id="UP000198356">
    <property type="component" value="Unassembled WGS sequence"/>
</dbReference>
<sequence>MRLNGMGGVCSGSRGTKVGGFSFQRLAVKRAGLGLAFGAAALLSGCATGPLAAPSVASTEGMSGLVHGGQQPVTGATIQLYATTSGGYGGAPTLLGTTTTSSTGAFTFPNGTAATCPSGQQAYLLASGGNPGIVGTVNNTAILMAAALGPCTSLSSSTVISVDEVTTVAAAYALAGFAPAGGAGLIASTGAAMTAGFGTSPTNVQGLTDAFANANNIVSFNTGQAYAATPAAGSTGIVPQATINSLADILQDCVNTSSAGSTACTSLFTAAKPPSASGLSTPVNILQAALDIAQYPGANPAGLFSLISANAAFGPTLSAAPNDWTLGVTYTSSQLISGVGLGIDASDNVYVTGTPSGADNYLINFTAQGAPISSANLLAGNTSITSSDSLRQIAFDPTGNLFITDGATTGVYEYKPSNGSSTLLNFDVAPASVANANTYGIAVDKLGDVWTSSYSKATCASVTCPLVEFPSASFTTPTTSFSGFTAPQPTGALGGARGIAFDVNTGNIWITAIDDNLAEVFKVTPSATGAATATASPIQITGLGSEVGVPASNTAYGSISVAVDSTSRGWIVIAGGPATTKNVTAAVPAAIYPVTISGGAATVGTAVTGGGLTTPTAVVVDGNNNLFVANTGGSSVVEYSPAQAAFLSPASTGFIPSSTGTLYSPSYLEIDRSGAIWTLSSGNGTTHPANLIQILGVAAPTNPVLSAGQYGVKP</sequence>